<gene>
    <name evidence="1" type="ORF">S12H4_27657</name>
</gene>
<sequence>MCKVGCIGCGICAKQTDLFVVEDNLARLDYEKYQPSEQTETALNKCPTKVIIEVGKTARVAEQAVETATTA</sequence>
<proteinExistence type="predicted"/>
<organism evidence="1">
    <name type="scientific">marine sediment metagenome</name>
    <dbReference type="NCBI Taxonomy" id="412755"/>
    <lineage>
        <taxon>unclassified sequences</taxon>
        <taxon>metagenomes</taxon>
        <taxon>ecological metagenomes</taxon>
    </lineage>
</organism>
<dbReference type="EMBL" id="BARW01015804">
    <property type="protein sequence ID" value="GAI99111.1"/>
    <property type="molecule type" value="Genomic_DNA"/>
</dbReference>
<name>X1U661_9ZZZZ</name>
<comment type="caution">
    <text evidence="1">The sequence shown here is derived from an EMBL/GenBank/DDBJ whole genome shotgun (WGS) entry which is preliminary data.</text>
</comment>
<dbReference type="AlphaFoldDB" id="X1U661"/>
<evidence type="ECO:0008006" key="2">
    <source>
        <dbReference type="Google" id="ProtNLM"/>
    </source>
</evidence>
<protein>
    <recommendedName>
        <fullName evidence="2">4Fe-4S ferredoxin-type domain-containing protein</fullName>
    </recommendedName>
</protein>
<reference evidence="1" key="1">
    <citation type="journal article" date="2014" name="Front. Microbiol.">
        <title>High frequency of phylogenetically diverse reductive dehalogenase-homologous genes in deep subseafloor sedimentary metagenomes.</title>
        <authorList>
            <person name="Kawai M."/>
            <person name="Futagami T."/>
            <person name="Toyoda A."/>
            <person name="Takaki Y."/>
            <person name="Nishi S."/>
            <person name="Hori S."/>
            <person name="Arai W."/>
            <person name="Tsubouchi T."/>
            <person name="Morono Y."/>
            <person name="Uchiyama I."/>
            <person name="Ito T."/>
            <person name="Fujiyama A."/>
            <person name="Inagaki F."/>
            <person name="Takami H."/>
        </authorList>
    </citation>
    <scope>NUCLEOTIDE SEQUENCE</scope>
    <source>
        <strain evidence="1">Expedition CK06-06</strain>
    </source>
</reference>
<evidence type="ECO:0000313" key="1">
    <source>
        <dbReference type="EMBL" id="GAI99111.1"/>
    </source>
</evidence>
<dbReference type="Gene3D" id="3.30.70.20">
    <property type="match status" value="1"/>
</dbReference>
<accession>X1U661</accession>